<dbReference type="Proteomes" id="UP000244932">
    <property type="component" value="Unassembled WGS sequence"/>
</dbReference>
<dbReference type="InterPro" id="IPR018679">
    <property type="entry name" value="DUF2161"/>
</dbReference>
<dbReference type="AlphaFoldDB" id="A0A2R8A7G5"/>
<dbReference type="RefSeq" id="WP_108780877.1">
    <property type="nucleotide sequence ID" value="NZ_OMKW01000001.1"/>
</dbReference>
<accession>A0A2R8A7G5</accession>
<dbReference type="OrthoDB" id="9795163at2"/>
<keyword evidence="2" id="KW-1185">Reference proteome</keyword>
<evidence type="ECO:0000313" key="2">
    <source>
        <dbReference type="Proteomes" id="UP000244932"/>
    </source>
</evidence>
<protein>
    <submittedName>
        <fullName evidence="1">Uncharacterized protein</fullName>
    </submittedName>
</protein>
<evidence type="ECO:0000313" key="1">
    <source>
        <dbReference type="EMBL" id="SPF28146.1"/>
    </source>
</evidence>
<dbReference type="EMBL" id="OMKW01000001">
    <property type="protein sequence ID" value="SPF28146.1"/>
    <property type="molecule type" value="Genomic_DNA"/>
</dbReference>
<gene>
    <name evidence="1" type="ORF">POI8812_00444</name>
</gene>
<name>A0A2R8A7G5_9RHOB</name>
<reference evidence="1 2" key="1">
    <citation type="submission" date="2018-03" db="EMBL/GenBank/DDBJ databases">
        <authorList>
            <person name="Keele B.F."/>
        </authorList>
    </citation>
    <scope>NUCLEOTIDE SEQUENCE [LARGE SCALE GENOMIC DNA]</scope>
    <source>
        <strain evidence="1 2">CeCT 8812</strain>
    </source>
</reference>
<organism evidence="1 2">
    <name type="scientific">Pontivivens insulae</name>
    <dbReference type="NCBI Taxonomy" id="1639689"/>
    <lineage>
        <taxon>Bacteria</taxon>
        <taxon>Pseudomonadati</taxon>
        <taxon>Pseudomonadota</taxon>
        <taxon>Alphaproteobacteria</taxon>
        <taxon>Rhodobacterales</taxon>
        <taxon>Paracoccaceae</taxon>
        <taxon>Pontivivens</taxon>
    </lineage>
</organism>
<proteinExistence type="predicted"/>
<sequence>MSEAKLYQPVKALLEAQGYTVKGEIGPVDLMAVRGDDPPVVVELKTGLTMALLLQGVDRLALTDHVYLAVPKLPARGRKGWARVKAMLRRLGLGLIVVREGIAEVHLDPGPYAPRGNKARTARLLKEFQLREGDPSPGGVSRTGIMTAYRQACIRLADHLAEHGPTKASVAGAAVGAEKAAQRMRDNHYGWFERVAVGVYDLTPNGRAAHLERLAASVETNSGE</sequence>
<dbReference type="Pfam" id="PF09929">
    <property type="entry name" value="DUF2161"/>
    <property type="match status" value="1"/>
</dbReference>